<dbReference type="Proteomes" id="UP000799767">
    <property type="component" value="Unassembled WGS sequence"/>
</dbReference>
<keyword evidence="5" id="KW-1185">Reference proteome</keyword>
<dbReference type="CDD" id="cd03444">
    <property type="entry name" value="Thioesterase_II_repeat1"/>
    <property type="match status" value="1"/>
</dbReference>
<proteinExistence type="predicted"/>
<dbReference type="GeneID" id="54474066"/>
<evidence type="ECO:0000313" key="4">
    <source>
        <dbReference type="EMBL" id="KAF2485616.1"/>
    </source>
</evidence>
<dbReference type="OrthoDB" id="68328at2759"/>
<evidence type="ECO:0000256" key="1">
    <source>
        <dbReference type="SAM" id="MobiDB-lite"/>
    </source>
</evidence>
<feature type="domain" description="Acyl-CoA thioesterase-like N-terminal HotDog" evidence="2">
    <location>
        <begin position="81"/>
        <end position="166"/>
    </location>
</feature>
<evidence type="ECO:0000313" key="5">
    <source>
        <dbReference type="Proteomes" id="UP000799767"/>
    </source>
</evidence>
<gene>
    <name evidence="4" type="ORF">BDY17DRAFT_293967</name>
</gene>
<dbReference type="InterPro" id="IPR003703">
    <property type="entry name" value="Acyl_CoA_thio"/>
</dbReference>
<dbReference type="GO" id="GO:0005782">
    <property type="term" value="C:peroxisomal matrix"/>
    <property type="evidence" value="ECO:0007669"/>
    <property type="project" value="UniProtKB-SubCell"/>
</dbReference>
<dbReference type="AlphaFoldDB" id="A0A6A6Q0V2"/>
<dbReference type="Pfam" id="PF13622">
    <property type="entry name" value="4HBT_3"/>
    <property type="match status" value="1"/>
</dbReference>
<dbReference type="Pfam" id="PF20789">
    <property type="entry name" value="4HBT_3C"/>
    <property type="match status" value="1"/>
</dbReference>
<dbReference type="GO" id="GO:0047617">
    <property type="term" value="F:fatty acyl-CoA hydrolase activity"/>
    <property type="evidence" value="ECO:0007669"/>
    <property type="project" value="InterPro"/>
</dbReference>
<feature type="region of interest" description="Disordered" evidence="1">
    <location>
        <begin position="170"/>
        <end position="204"/>
    </location>
</feature>
<dbReference type="SUPFAM" id="SSF54637">
    <property type="entry name" value="Thioesterase/thiol ester dehydrase-isomerase"/>
    <property type="match status" value="2"/>
</dbReference>
<dbReference type="GO" id="GO:0006637">
    <property type="term" value="P:acyl-CoA metabolic process"/>
    <property type="evidence" value="ECO:0007669"/>
    <property type="project" value="InterPro"/>
</dbReference>
<dbReference type="Gene3D" id="3.10.129.10">
    <property type="entry name" value="Hotdog Thioesterase"/>
    <property type="match status" value="2"/>
</dbReference>
<dbReference type="InterPro" id="IPR049450">
    <property type="entry name" value="ACOT8-like_C"/>
</dbReference>
<protein>
    <submittedName>
        <fullName evidence="4">Thioesterase-like superfamily-domain-containing protein</fullName>
    </submittedName>
</protein>
<dbReference type="InterPro" id="IPR049449">
    <property type="entry name" value="TesB_ACOT8-like_N"/>
</dbReference>
<evidence type="ECO:0000259" key="3">
    <source>
        <dbReference type="Pfam" id="PF20789"/>
    </source>
</evidence>
<dbReference type="InterPro" id="IPR029069">
    <property type="entry name" value="HotDog_dom_sf"/>
</dbReference>
<feature type="domain" description="Acyl-CoA thioesterase-like C-terminal" evidence="3">
    <location>
        <begin position="197"/>
        <end position="394"/>
    </location>
</feature>
<dbReference type="FunFam" id="3.10.129.10:FF:000074">
    <property type="entry name" value="Acyl-CoA thioesterase II"/>
    <property type="match status" value="1"/>
</dbReference>
<name>A0A6A6Q0V2_9PEZI</name>
<dbReference type="GO" id="GO:0009062">
    <property type="term" value="P:fatty acid catabolic process"/>
    <property type="evidence" value="ECO:0007669"/>
    <property type="project" value="TreeGrafter"/>
</dbReference>
<dbReference type="PANTHER" id="PTHR11066">
    <property type="entry name" value="ACYL-COA THIOESTERASE"/>
    <property type="match status" value="1"/>
</dbReference>
<organism evidence="4 5">
    <name type="scientific">Neohortaea acidophila</name>
    <dbReference type="NCBI Taxonomy" id="245834"/>
    <lineage>
        <taxon>Eukaryota</taxon>
        <taxon>Fungi</taxon>
        <taxon>Dikarya</taxon>
        <taxon>Ascomycota</taxon>
        <taxon>Pezizomycotina</taxon>
        <taxon>Dothideomycetes</taxon>
        <taxon>Dothideomycetidae</taxon>
        <taxon>Mycosphaerellales</taxon>
        <taxon>Teratosphaeriaceae</taxon>
        <taxon>Neohortaea</taxon>
    </lineage>
</organism>
<dbReference type="CDD" id="cd03445">
    <property type="entry name" value="Thioesterase_II_repeat2"/>
    <property type="match status" value="1"/>
</dbReference>
<evidence type="ECO:0000259" key="2">
    <source>
        <dbReference type="Pfam" id="PF13622"/>
    </source>
</evidence>
<reference evidence="4" key="1">
    <citation type="journal article" date="2020" name="Stud. Mycol.">
        <title>101 Dothideomycetes genomes: a test case for predicting lifestyles and emergence of pathogens.</title>
        <authorList>
            <person name="Haridas S."/>
            <person name="Albert R."/>
            <person name="Binder M."/>
            <person name="Bloem J."/>
            <person name="Labutti K."/>
            <person name="Salamov A."/>
            <person name="Andreopoulos B."/>
            <person name="Baker S."/>
            <person name="Barry K."/>
            <person name="Bills G."/>
            <person name="Bluhm B."/>
            <person name="Cannon C."/>
            <person name="Castanera R."/>
            <person name="Culley D."/>
            <person name="Daum C."/>
            <person name="Ezra D."/>
            <person name="Gonzalez J."/>
            <person name="Henrissat B."/>
            <person name="Kuo A."/>
            <person name="Liang C."/>
            <person name="Lipzen A."/>
            <person name="Lutzoni F."/>
            <person name="Magnuson J."/>
            <person name="Mondo S."/>
            <person name="Nolan M."/>
            <person name="Ohm R."/>
            <person name="Pangilinan J."/>
            <person name="Park H.-J."/>
            <person name="Ramirez L."/>
            <person name="Alfaro M."/>
            <person name="Sun H."/>
            <person name="Tritt A."/>
            <person name="Yoshinaga Y."/>
            <person name="Zwiers L.-H."/>
            <person name="Turgeon B."/>
            <person name="Goodwin S."/>
            <person name="Spatafora J."/>
            <person name="Crous P."/>
            <person name="Grigoriev I."/>
        </authorList>
    </citation>
    <scope>NUCLEOTIDE SEQUENCE</scope>
    <source>
        <strain evidence="4">CBS 113389</strain>
    </source>
</reference>
<dbReference type="RefSeq" id="XP_033592185.1">
    <property type="nucleotide sequence ID" value="XM_033733064.1"/>
</dbReference>
<accession>A0A6A6Q0V2</accession>
<dbReference type="PANTHER" id="PTHR11066:SF34">
    <property type="entry name" value="ACYL-COENZYME A THIOESTERASE 8"/>
    <property type="match status" value="1"/>
</dbReference>
<sequence length="405" mass="45515">MLQTVRVCSVRNFNTVRPSHLVFARPNTPPITPRRTFVAMPGHPTLIKPPPPSKNKSAIEDVLELTSLSDIEPNLFTNTRPLWHPPGARGIYGGAAIAQCLAAAQRTVPENFTVHSMHCYFVLNGNSEVPIVYHVEHVREGRSFCTRTVQARQRGQPIFTTTLSFMREGAGGKKEISHAHPMSKDLPPPGENDEGDATRSGDSPFISQRVQILNNDSPDLHTKRSRQWIRARGRISDEGGYQAHCSALAYMSDSYFIGTVARAHKLWRYRTDKKGPNGGQFNMSPQTIRELKAKGEEKLRETGVDDDVITQLRGLDVNEKDEVVFTQEQRPEIGMMVSLDHSIYFHNPRSFRADEWLFTESETPWSGDGRGLVMQRMYTKEGLLVASCVQEGVVRLRQDTPPSKL</sequence>
<dbReference type="EMBL" id="MU001633">
    <property type="protein sequence ID" value="KAF2485616.1"/>
    <property type="molecule type" value="Genomic_DNA"/>
</dbReference>